<dbReference type="CDD" id="cd00198">
    <property type="entry name" value="vWFA"/>
    <property type="match status" value="1"/>
</dbReference>
<accession>A0A0F6YM81</accession>
<proteinExistence type="predicted"/>
<keyword evidence="2" id="KW-0732">Signal</keyword>
<evidence type="ECO:0000256" key="2">
    <source>
        <dbReference type="SAM" id="SignalP"/>
    </source>
</evidence>
<dbReference type="Gene3D" id="3.40.50.410">
    <property type="entry name" value="von Willebrand factor, type A domain"/>
    <property type="match status" value="1"/>
</dbReference>
<keyword evidence="5" id="KW-1185">Reference proteome</keyword>
<protein>
    <submittedName>
        <fullName evidence="4">Tryptophan synthase alpha chain</fullName>
    </submittedName>
</protein>
<evidence type="ECO:0000256" key="1">
    <source>
        <dbReference type="SAM" id="MobiDB-lite"/>
    </source>
</evidence>
<dbReference type="InterPro" id="IPR002035">
    <property type="entry name" value="VWF_A"/>
</dbReference>
<evidence type="ECO:0000259" key="3">
    <source>
        <dbReference type="PROSITE" id="PS50234"/>
    </source>
</evidence>
<dbReference type="InterPro" id="IPR036465">
    <property type="entry name" value="vWFA_dom_sf"/>
</dbReference>
<dbReference type="KEGG" id="samy:DB32_007569"/>
<organism evidence="4 5">
    <name type="scientific">Sandaracinus amylolyticus</name>
    <dbReference type="NCBI Taxonomy" id="927083"/>
    <lineage>
        <taxon>Bacteria</taxon>
        <taxon>Pseudomonadati</taxon>
        <taxon>Myxococcota</taxon>
        <taxon>Polyangia</taxon>
        <taxon>Polyangiales</taxon>
        <taxon>Sandaracinaceae</taxon>
        <taxon>Sandaracinus</taxon>
    </lineage>
</organism>
<dbReference type="Pfam" id="PF11617">
    <property type="entry name" value="Cu-binding_MopE"/>
    <property type="match status" value="4"/>
</dbReference>
<feature type="domain" description="VWFA" evidence="3">
    <location>
        <begin position="310"/>
        <end position="520"/>
    </location>
</feature>
<dbReference type="RefSeq" id="WP_053237389.1">
    <property type="nucleotide sequence ID" value="NZ_CP011125.1"/>
</dbReference>
<dbReference type="OrthoDB" id="5526248at2"/>
<dbReference type="InterPro" id="IPR021655">
    <property type="entry name" value="Put_metal-bd"/>
</dbReference>
<reference evidence="4 5" key="1">
    <citation type="submission" date="2015-03" db="EMBL/GenBank/DDBJ databases">
        <title>Genome assembly of Sandaracinus amylolyticus DSM 53668.</title>
        <authorList>
            <person name="Sharma G."/>
            <person name="Subramanian S."/>
        </authorList>
    </citation>
    <scope>NUCLEOTIDE SEQUENCE [LARGE SCALE GENOMIC DNA]</scope>
    <source>
        <strain evidence="4 5">DSM 53668</strain>
    </source>
</reference>
<sequence>MSVRLFPLPPCAVALALITLLASGCDCAGERTPRRGAGDGGQQVPDDDGGGEPRDGGPPDECGDGLDDDRDGRVDEDCQCTPGAQQRCFAGDPDLAGEGACAWGVQDCASGLEFGTWDLCVGSGAPSEERCNGVDDDCDGETDEGCECPEDAVRPCYGGPASTAEVGLCANGIERCELIDGGSRWSGECLGESLPATEVCDATFDEDCDGVIDEGCDCSAGETRSCYGGPAGTRDVGLCRAGTQTCTVTGGIAGWGACVGTTLPTGETCTGGRDEDCDGAIDCADLDCDTHAACCTPFDDTVSIVPVDAEILFVVDRSGSMDWLEETGTQTRWQALTTAMNAVLPSIGDLPLGMLTFPLRDPAGGNELRSCMVASSPEIPIAVGSGSNISARLIYADPRAGDTPTPAAIATARSYLAANPSTRPRFVVLATDGLPEPNCGATVASTVSAIASLRADLGVDTFVLGFVGPDGSGSAAGIPALRDALNQMADAGGRPRMGAGTLRYYEAVDAPAFERALRAILAAATDCAVDLSSAPARPGSVVVRRDAVVVPSSGYTLTGTRLELLGAHCDAIRSGAVSTISVTDTCGR</sequence>
<dbReference type="SUPFAM" id="SSF53300">
    <property type="entry name" value="vWA-like"/>
    <property type="match status" value="1"/>
</dbReference>
<feature type="region of interest" description="Disordered" evidence="1">
    <location>
        <begin position="32"/>
        <end position="68"/>
    </location>
</feature>
<dbReference type="AlphaFoldDB" id="A0A0F6YM81"/>
<dbReference type="Pfam" id="PF13519">
    <property type="entry name" value="VWA_2"/>
    <property type="match status" value="1"/>
</dbReference>
<dbReference type="PROSITE" id="PS50234">
    <property type="entry name" value="VWFA"/>
    <property type="match status" value="1"/>
</dbReference>
<dbReference type="Proteomes" id="UP000034883">
    <property type="component" value="Chromosome"/>
</dbReference>
<gene>
    <name evidence="4" type="ORF">DB32_007569</name>
</gene>
<evidence type="ECO:0000313" key="4">
    <source>
        <dbReference type="EMBL" id="AKF10420.1"/>
    </source>
</evidence>
<dbReference type="EMBL" id="CP011125">
    <property type="protein sequence ID" value="AKF10420.1"/>
    <property type="molecule type" value="Genomic_DNA"/>
</dbReference>
<feature type="signal peptide" evidence="2">
    <location>
        <begin position="1"/>
        <end position="28"/>
    </location>
</feature>
<dbReference type="PROSITE" id="PS51257">
    <property type="entry name" value="PROKAR_LIPOPROTEIN"/>
    <property type="match status" value="1"/>
</dbReference>
<evidence type="ECO:0000313" key="5">
    <source>
        <dbReference type="Proteomes" id="UP000034883"/>
    </source>
</evidence>
<name>A0A0F6YM81_9BACT</name>
<feature type="chain" id="PRO_5002512449" evidence="2">
    <location>
        <begin position="29"/>
        <end position="588"/>
    </location>
</feature>